<evidence type="ECO:0000313" key="4">
    <source>
        <dbReference type="Proteomes" id="UP000694398"/>
    </source>
</evidence>
<keyword evidence="4" id="KW-1185">Reference proteome</keyword>
<dbReference type="InterPro" id="IPR054417">
    <property type="entry name" value="U9-ORF"/>
</dbReference>
<dbReference type="Proteomes" id="UP000694398">
    <property type="component" value="Unassembled WGS sequence"/>
</dbReference>
<accession>A0A8C2UY79</accession>
<evidence type="ECO:0000313" key="3">
    <source>
        <dbReference type="Ensembl" id="ENSCLAP00000005454.1"/>
    </source>
</evidence>
<reference evidence="3" key="1">
    <citation type="submission" date="2025-08" db="UniProtKB">
        <authorList>
            <consortium name="Ensembl"/>
        </authorList>
    </citation>
    <scope>IDENTIFICATION</scope>
</reference>
<reference evidence="3" key="2">
    <citation type="submission" date="2025-09" db="UniProtKB">
        <authorList>
            <consortium name="Ensembl"/>
        </authorList>
    </citation>
    <scope>IDENTIFICATION</scope>
</reference>
<feature type="region of interest" description="Disordered" evidence="1">
    <location>
        <begin position="37"/>
        <end position="73"/>
    </location>
</feature>
<dbReference type="AlphaFoldDB" id="A0A8C2UY79"/>
<evidence type="ECO:0000256" key="1">
    <source>
        <dbReference type="SAM" id="MobiDB-lite"/>
    </source>
</evidence>
<proteinExistence type="predicted"/>
<sequence>MKAALLVTVLVLTAGCTPAYWRLSELSNTCRKPPMVRRTTTAPLFPPTMESDPPLTPGPLVTVTPTRQGDSEE</sequence>
<dbReference type="Pfam" id="PF22040">
    <property type="entry name" value="U9-ORF"/>
    <property type="match status" value="1"/>
</dbReference>
<dbReference type="PROSITE" id="PS51257">
    <property type="entry name" value="PROKAR_LIPOPROTEIN"/>
    <property type="match status" value="1"/>
</dbReference>
<organism evidence="3 4">
    <name type="scientific">Chinchilla lanigera</name>
    <name type="common">Long-tailed chinchilla</name>
    <name type="synonym">Chinchilla villidera</name>
    <dbReference type="NCBI Taxonomy" id="34839"/>
    <lineage>
        <taxon>Eukaryota</taxon>
        <taxon>Metazoa</taxon>
        <taxon>Chordata</taxon>
        <taxon>Craniata</taxon>
        <taxon>Vertebrata</taxon>
        <taxon>Euteleostomi</taxon>
        <taxon>Mammalia</taxon>
        <taxon>Eutheria</taxon>
        <taxon>Euarchontoglires</taxon>
        <taxon>Glires</taxon>
        <taxon>Rodentia</taxon>
        <taxon>Hystricomorpha</taxon>
        <taxon>Chinchillidae</taxon>
        <taxon>Chinchilla</taxon>
    </lineage>
</organism>
<feature type="signal peptide" evidence="2">
    <location>
        <begin position="1"/>
        <end position="19"/>
    </location>
</feature>
<dbReference type="Ensembl" id="ENSCLAT00000005552.1">
    <property type="protein sequence ID" value="ENSCLAP00000005454.1"/>
    <property type="gene ID" value="ENSCLAG00000003868.1"/>
</dbReference>
<protein>
    <submittedName>
        <fullName evidence="3">Uncharacterized protein</fullName>
    </submittedName>
</protein>
<evidence type="ECO:0000256" key="2">
    <source>
        <dbReference type="SAM" id="SignalP"/>
    </source>
</evidence>
<dbReference type="GeneTree" id="ENSGT00900000143374"/>
<keyword evidence="2" id="KW-0732">Signal</keyword>
<dbReference type="OMA" id="TMESDPP"/>
<name>A0A8C2UY79_CHILA</name>
<feature type="chain" id="PRO_5034311173" evidence="2">
    <location>
        <begin position="20"/>
        <end position="73"/>
    </location>
</feature>